<dbReference type="Gene3D" id="1.10.645.10">
    <property type="entry name" value="Cytochrome-c3 Hydrogenase, chain B"/>
    <property type="match status" value="2"/>
</dbReference>
<organism evidence="2 3">
    <name type="scientific">Azomonas agilis</name>
    <dbReference type="NCBI Taxonomy" id="116849"/>
    <lineage>
        <taxon>Bacteria</taxon>
        <taxon>Pseudomonadati</taxon>
        <taxon>Pseudomonadota</taxon>
        <taxon>Gammaproteobacteria</taxon>
        <taxon>Pseudomonadales</taxon>
        <taxon>Pseudomonadaceae</taxon>
        <taxon>Azomonas</taxon>
    </lineage>
</organism>
<reference evidence="2 3" key="1">
    <citation type="submission" date="2019-07" db="EMBL/GenBank/DDBJ databases">
        <title>Genomic Encyclopedia of Type Strains, Phase I: the one thousand microbial genomes (KMG-I) project.</title>
        <authorList>
            <person name="Kyrpides N."/>
        </authorList>
    </citation>
    <scope>NUCLEOTIDE SEQUENCE [LARGE SCALE GENOMIC DNA]</scope>
    <source>
        <strain evidence="2 3">DSM 375</strain>
    </source>
</reference>
<dbReference type="EMBL" id="VLKG01000002">
    <property type="protein sequence ID" value="TWH76607.1"/>
    <property type="molecule type" value="Genomic_DNA"/>
</dbReference>
<dbReference type="InterPro" id="IPR050867">
    <property type="entry name" value="NiFe/NiFeSe_hydrgnase_LSU"/>
</dbReference>
<dbReference type="Proteomes" id="UP000319627">
    <property type="component" value="Unassembled WGS sequence"/>
</dbReference>
<dbReference type="Pfam" id="PF00374">
    <property type="entry name" value="NiFeSe_Hases"/>
    <property type="match status" value="1"/>
</dbReference>
<keyword evidence="1" id="KW-0460">Magnesium</keyword>
<evidence type="ECO:0000313" key="2">
    <source>
        <dbReference type="EMBL" id="TWH76607.1"/>
    </source>
</evidence>
<dbReference type="AlphaFoldDB" id="A0A562J0D0"/>
<evidence type="ECO:0000256" key="1">
    <source>
        <dbReference type="PIRSR" id="PIRSR601501-1"/>
    </source>
</evidence>
<dbReference type="PANTHER" id="PTHR42958:SF4">
    <property type="entry name" value="HYDROGENASE EXPRESSION_FORMATION PROTEIN HUPK"/>
    <property type="match status" value="1"/>
</dbReference>
<dbReference type="PANTHER" id="PTHR42958">
    <property type="entry name" value="HYDROGENASE-2 LARGE CHAIN"/>
    <property type="match status" value="1"/>
</dbReference>
<feature type="binding site" evidence="1">
    <location>
        <position position="336"/>
    </location>
    <ligand>
        <name>Ni(2+)</name>
        <dbReference type="ChEBI" id="CHEBI:49786"/>
    </ligand>
</feature>
<comment type="caution">
    <text evidence="2">The sequence shown here is derived from an EMBL/GenBank/DDBJ whole genome shotgun (WGS) entry which is preliminary data.</text>
</comment>
<gene>
    <name evidence="2" type="ORF">LX59_00652</name>
</gene>
<keyword evidence="1" id="KW-0479">Metal-binding</keyword>
<dbReference type="InterPro" id="IPR001501">
    <property type="entry name" value="Ni-dep_hyd_lsu"/>
</dbReference>
<dbReference type="RefSeq" id="WP_144570400.1">
    <property type="nucleotide sequence ID" value="NZ_VLKG01000002.1"/>
</dbReference>
<name>A0A562J0D0_9GAMM</name>
<protein>
    <submittedName>
        <fullName evidence="2">Nickel-dependent hydrogenase</fullName>
    </submittedName>
</protein>
<dbReference type="GO" id="GO:0016151">
    <property type="term" value="F:nickel cation binding"/>
    <property type="evidence" value="ECO:0007669"/>
    <property type="project" value="InterPro"/>
</dbReference>
<keyword evidence="1" id="KW-0533">Nickel</keyword>
<accession>A0A562J0D0</accession>
<dbReference type="InterPro" id="IPR029014">
    <property type="entry name" value="NiFe-Hase_large"/>
</dbReference>
<dbReference type="SUPFAM" id="SSF56762">
    <property type="entry name" value="HydB/Nqo4-like"/>
    <property type="match status" value="1"/>
</dbReference>
<dbReference type="OrthoDB" id="9157196at2"/>
<comment type="cofactor">
    <cofactor evidence="1">
        <name>Ni(2+)</name>
        <dbReference type="ChEBI" id="CHEBI:49786"/>
    </cofactor>
</comment>
<sequence length="348" mass="37976">MSLSGQLSIRLDCQDQVVRSAQVVLQRPVVAISQLLVGLSPVALLERIPLLFALCAGAQQVAAVRALEQAVNWQAAPEVELARSRLTELELIRESLVRLVQDWPLPLPLASLKALLQRCQQGINELQPWLGFRVQPMLHDPQPLHRCMTELQARWPEVEACAQGDWLSPHPALSSQHPQQPLPDVLDLLGLTALLPNLRLGQMEAEINGQPRTTGPAAAAQAGVSLGEQLVQRVQALMRRAAQAVAGLNHPPTIACIPGLEAGEGVGRVKTARGCLLQRVQVQGQQVRQWQMIAPTDWNFHPQGVLTRQLSGLVLPTDPAEAEALVRALVLSIDPCVDFVLHWESSHA</sequence>
<keyword evidence="3" id="KW-1185">Reference proteome</keyword>
<evidence type="ECO:0000313" key="3">
    <source>
        <dbReference type="Proteomes" id="UP000319627"/>
    </source>
</evidence>
<feature type="binding site" evidence="1">
    <location>
        <position position="292"/>
    </location>
    <ligand>
        <name>Mg(2+)</name>
        <dbReference type="ChEBI" id="CHEBI:18420"/>
    </ligand>
</feature>
<proteinExistence type="predicted"/>